<dbReference type="InterPro" id="IPR036439">
    <property type="entry name" value="Dockerin_dom_sf"/>
</dbReference>
<dbReference type="Gene3D" id="1.10.1330.10">
    <property type="entry name" value="Dockerin domain"/>
    <property type="match status" value="1"/>
</dbReference>
<evidence type="ECO:0000313" key="4">
    <source>
        <dbReference type="Proteomes" id="UP000824118"/>
    </source>
</evidence>
<dbReference type="SUPFAM" id="SSF63446">
    <property type="entry name" value="Type I dockerin domain"/>
    <property type="match status" value="1"/>
</dbReference>
<dbReference type="PROSITE" id="PS00018">
    <property type="entry name" value="EF_HAND_1"/>
    <property type="match status" value="1"/>
</dbReference>
<dbReference type="PROSITE" id="PS51766">
    <property type="entry name" value="DOCKERIN"/>
    <property type="match status" value="1"/>
</dbReference>
<dbReference type="AlphaFoldDB" id="A0A9D1LYT2"/>
<name>A0A9D1LYT2_9FIRM</name>
<dbReference type="Pfam" id="PF02368">
    <property type="entry name" value="Big_2"/>
    <property type="match status" value="1"/>
</dbReference>
<dbReference type="Gene3D" id="2.60.40.1080">
    <property type="match status" value="1"/>
</dbReference>
<proteinExistence type="predicted"/>
<dbReference type="InterPro" id="IPR018247">
    <property type="entry name" value="EF_Hand_1_Ca_BS"/>
</dbReference>
<dbReference type="Pfam" id="PF00188">
    <property type="entry name" value="CAP"/>
    <property type="match status" value="1"/>
</dbReference>
<accession>A0A9D1LYT2</accession>
<feature type="domain" description="Dockerin" evidence="2">
    <location>
        <begin position="678"/>
        <end position="740"/>
    </location>
</feature>
<gene>
    <name evidence="3" type="ORF">IAD22_05750</name>
</gene>
<evidence type="ECO:0000259" key="2">
    <source>
        <dbReference type="PROSITE" id="PS51766"/>
    </source>
</evidence>
<reference evidence="3" key="2">
    <citation type="journal article" date="2021" name="PeerJ">
        <title>Extensive microbial diversity within the chicken gut microbiome revealed by metagenomics and culture.</title>
        <authorList>
            <person name="Gilroy R."/>
            <person name="Ravi A."/>
            <person name="Getino M."/>
            <person name="Pursley I."/>
            <person name="Horton D.L."/>
            <person name="Alikhan N.F."/>
            <person name="Baker D."/>
            <person name="Gharbi K."/>
            <person name="Hall N."/>
            <person name="Watson M."/>
            <person name="Adriaenssens E.M."/>
            <person name="Foster-Nyarko E."/>
            <person name="Jarju S."/>
            <person name="Secka A."/>
            <person name="Antonio M."/>
            <person name="Oren A."/>
            <person name="Chaudhuri R.R."/>
            <person name="La Ragione R."/>
            <person name="Hildebrand F."/>
            <person name="Pallen M.J."/>
        </authorList>
    </citation>
    <scope>NUCLEOTIDE SEQUENCE</scope>
    <source>
        <strain evidence="3">ChiGjej1B1-1684</strain>
    </source>
</reference>
<sequence>MKNLLKKGLLLFLVFSLIVSVLPVTAAAADDFPDNALIIVGGKTVTKDMGLSDVKKLFGEPKLETVSPFGGKACTFYGDNYSDYLYIETNAQDGIAAFGSISEGYRTPKYSFGDKDDYYVSGTRMTDDNENILGYVGYYYPNIDLSQQAYQDKFFSDIDKYDTALCRHSVLMFNGVSKLYGYDTPVVFDENTYAYNLQLAENGSNLIEYANNTGKEGYVKYSVMGMSGPYRSFFNPLDFANGARRYKVPDNINNAAFIFYMKDGTACYVIGYVNPDMFDLTEVEYTDEEKETISKMHDIYVESVELYNSGVSNYYVEQPSYDTLPITAGKINENVLKGAVLFLNCIRVGAGLSELQMDEELCQGAQAKAAYTAYLSRNGISNPSPHNPPKVEGISDEFYELCQLGYGENLFWGEALSSIYKALDDSAGDPINAGHRYNLLDPSYTNIGIGTSTSNSMSSQGVHKFSGNQKSDVDLISWPSKGVTPVGAFYRDTFNWTTVFYSDYSLTDSSSVNVKHLNTGREWNFSDSEENTNSHYFYRTGSQMSFYDSGLSVSEGDVYLVTLKNVKDKATGELVDYSYRSVIADVYSEGGKSEITSIKLDKNSADMAVGETLKLGAALQPTAPKNAMVYWSTSDETVAKVSPNGVVTALKEGTVTITAMSEDGGLKDTCVITVGKKEETLMGDVNLDGVLSIADATMVQSYLAQSVSFNDKQIAAADFNNDGSISVADVTAIQTAIANS</sequence>
<evidence type="ECO:0000256" key="1">
    <source>
        <dbReference type="SAM" id="SignalP"/>
    </source>
</evidence>
<dbReference type="InterPro" id="IPR002105">
    <property type="entry name" value="Dockerin_1_rpt"/>
</dbReference>
<feature type="signal peptide" evidence="1">
    <location>
        <begin position="1"/>
        <end position="26"/>
    </location>
</feature>
<comment type="caution">
    <text evidence="3">The sequence shown here is derived from an EMBL/GenBank/DDBJ whole genome shotgun (WGS) entry which is preliminary data.</text>
</comment>
<dbReference type="InterPro" id="IPR016134">
    <property type="entry name" value="Dockerin_dom"/>
</dbReference>
<dbReference type="InterPro" id="IPR014044">
    <property type="entry name" value="CAP_dom"/>
</dbReference>
<protein>
    <submittedName>
        <fullName evidence="3">Ig-like domain-containing protein</fullName>
    </submittedName>
</protein>
<dbReference type="InterPro" id="IPR035940">
    <property type="entry name" value="CAP_sf"/>
</dbReference>
<dbReference type="CDD" id="cd14256">
    <property type="entry name" value="Dockerin_I"/>
    <property type="match status" value="1"/>
</dbReference>
<feature type="chain" id="PRO_5038975816" evidence="1">
    <location>
        <begin position="27"/>
        <end position="740"/>
    </location>
</feature>
<dbReference type="Pfam" id="PF00404">
    <property type="entry name" value="Dockerin_1"/>
    <property type="match status" value="1"/>
</dbReference>
<dbReference type="CDD" id="cd05379">
    <property type="entry name" value="CAP_bacterial"/>
    <property type="match status" value="1"/>
</dbReference>
<dbReference type="SMART" id="SM00635">
    <property type="entry name" value="BID_2"/>
    <property type="match status" value="1"/>
</dbReference>
<dbReference type="SUPFAM" id="SSF49373">
    <property type="entry name" value="Invasin/intimin cell-adhesion fragments"/>
    <property type="match status" value="1"/>
</dbReference>
<dbReference type="Proteomes" id="UP000824118">
    <property type="component" value="Unassembled WGS sequence"/>
</dbReference>
<dbReference type="InterPro" id="IPR003343">
    <property type="entry name" value="Big_2"/>
</dbReference>
<keyword evidence="1" id="KW-0732">Signal</keyword>
<dbReference type="Gene3D" id="3.40.33.10">
    <property type="entry name" value="CAP"/>
    <property type="match status" value="1"/>
</dbReference>
<dbReference type="GO" id="GO:0000272">
    <property type="term" value="P:polysaccharide catabolic process"/>
    <property type="evidence" value="ECO:0007669"/>
    <property type="project" value="InterPro"/>
</dbReference>
<evidence type="ECO:0000313" key="3">
    <source>
        <dbReference type="EMBL" id="HIU50499.1"/>
    </source>
</evidence>
<dbReference type="SUPFAM" id="SSF55797">
    <property type="entry name" value="PR-1-like"/>
    <property type="match status" value="1"/>
</dbReference>
<reference evidence="3" key="1">
    <citation type="submission" date="2020-10" db="EMBL/GenBank/DDBJ databases">
        <authorList>
            <person name="Gilroy R."/>
        </authorList>
    </citation>
    <scope>NUCLEOTIDE SEQUENCE</scope>
    <source>
        <strain evidence="3">ChiGjej1B1-1684</strain>
    </source>
</reference>
<organism evidence="3 4">
    <name type="scientific">Candidatus Limousia pullorum</name>
    <dbReference type="NCBI Taxonomy" id="2840860"/>
    <lineage>
        <taxon>Bacteria</taxon>
        <taxon>Bacillati</taxon>
        <taxon>Bacillota</taxon>
        <taxon>Clostridia</taxon>
        <taxon>Eubacteriales</taxon>
        <taxon>Oscillospiraceae</taxon>
        <taxon>Oscillospiraceae incertae sedis</taxon>
        <taxon>Candidatus Limousia</taxon>
    </lineage>
</organism>
<dbReference type="GO" id="GO:0004553">
    <property type="term" value="F:hydrolase activity, hydrolyzing O-glycosyl compounds"/>
    <property type="evidence" value="ECO:0007669"/>
    <property type="project" value="InterPro"/>
</dbReference>
<dbReference type="EMBL" id="DVNG01000085">
    <property type="protein sequence ID" value="HIU50499.1"/>
    <property type="molecule type" value="Genomic_DNA"/>
</dbReference>
<dbReference type="InterPro" id="IPR008964">
    <property type="entry name" value="Invasin/intimin_cell_adhesion"/>
</dbReference>